<reference evidence="9 10" key="1">
    <citation type="journal article" date="2010" name="Cell">
        <title>The genome of Naegleria gruberi illuminates early eukaryotic versatility.</title>
        <authorList>
            <person name="Fritz-Laylin L.K."/>
            <person name="Prochnik S.E."/>
            <person name="Ginger M.L."/>
            <person name="Dacks J.B."/>
            <person name="Carpenter M.L."/>
            <person name="Field M.C."/>
            <person name="Kuo A."/>
            <person name="Paredez A."/>
            <person name="Chapman J."/>
            <person name="Pham J."/>
            <person name="Shu S."/>
            <person name="Neupane R."/>
            <person name="Cipriano M."/>
            <person name="Mancuso J."/>
            <person name="Tu H."/>
            <person name="Salamov A."/>
            <person name="Lindquist E."/>
            <person name="Shapiro H."/>
            <person name="Lucas S."/>
            <person name="Grigoriev I.V."/>
            <person name="Cande W.Z."/>
            <person name="Fulton C."/>
            <person name="Rokhsar D.S."/>
            <person name="Dawson S.C."/>
        </authorList>
    </citation>
    <scope>NUCLEOTIDE SEQUENCE [LARGE SCALE GENOMIC DNA]</scope>
    <source>
        <strain evidence="9 10">NEG-M</strain>
    </source>
</reference>
<dbReference type="STRING" id="5762.D2VZT9"/>
<evidence type="ECO:0000256" key="3">
    <source>
        <dbReference type="ARBA" id="ARBA00022723"/>
    </source>
</evidence>
<dbReference type="InterPro" id="IPR029035">
    <property type="entry name" value="DHS-like_NAD/FAD-binding_dom"/>
</dbReference>
<feature type="domain" description="Deacetylase sirtuin-type" evidence="8">
    <location>
        <begin position="17"/>
        <end position="256"/>
    </location>
</feature>
<dbReference type="InterPro" id="IPR003000">
    <property type="entry name" value="Sirtuin"/>
</dbReference>
<dbReference type="Gene3D" id="2.20.28.200">
    <property type="match status" value="1"/>
</dbReference>
<feature type="binding site" evidence="7">
    <location>
        <position position="161"/>
    </location>
    <ligand>
        <name>Zn(2+)</name>
        <dbReference type="ChEBI" id="CHEBI:29105"/>
    </ligand>
</feature>
<dbReference type="PANTHER" id="PTHR11085">
    <property type="entry name" value="NAD-DEPENDENT PROTEIN DEACYLASE SIRTUIN-5, MITOCHONDRIAL-RELATED"/>
    <property type="match status" value="1"/>
</dbReference>
<feature type="binding site" evidence="7">
    <location>
        <position position="158"/>
    </location>
    <ligand>
        <name>Zn(2+)</name>
        <dbReference type="ChEBI" id="CHEBI:29105"/>
    </ligand>
</feature>
<dbReference type="EC" id="2.3.1.286" evidence="1"/>
<accession>D2VZT9</accession>
<dbReference type="InterPro" id="IPR026590">
    <property type="entry name" value="Ssirtuin_cat_dom"/>
</dbReference>
<evidence type="ECO:0000313" key="10">
    <source>
        <dbReference type="Proteomes" id="UP000006671"/>
    </source>
</evidence>
<dbReference type="FunFam" id="3.40.50.1220:FF:000038">
    <property type="entry name" value="NAD-dependent protein deacetylase sirtuin-6 isoform X2"/>
    <property type="match status" value="1"/>
</dbReference>
<keyword evidence="3 7" id="KW-0479">Metal-binding</keyword>
<dbReference type="EMBL" id="GG738916">
    <property type="protein sequence ID" value="EFC37587.1"/>
    <property type="molecule type" value="Genomic_DNA"/>
</dbReference>
<dbReference type="GeneID" id="8857429"/>
<feature type="binding site" evidence="7">
    <location>
        <position position="133"/>
    </location>
    <ligand>
        <name>Zn(2+)</name>
        <dbReference type="ChEBI" id="CHEBI:29105"/>
    </ligand>
</feature>
<dbReference type="OrthoDB" id="424302at2759"/>
<dbReference type="GO" id="GO:0070403">
    <property type="term" value="F:NAD+ binding"/>
    <property type="evidence" value="ECO:0007669"/>
    <property type="project" value="InterPro"/>
</dbReference>
<evidence type="ECO:0000256" key="1">
    <source>
        <dbReference type="ARBA" id="ARBA00012928"/>
    </source>
</evidence>
<dbReference type="GO" id="GO:0005634">
    <property type="term" value="C:nucleus"/>
    <property type="evidence" value="ECO:0007669"/>
    <property type="project" value="TreeGrafter"/>
</dbReference>
<evidence type="ECO:0000313" key="9">
    <source>
        <dbReference type="EMBL" id="EFC37587.1"/>
    </source>
</evidence>
<dbReference type="KEGG" id="ngr:NAEGRDRAFT_81867"/>
<dbReference type="RefSeq" id="XP_002670331.1">
    <property type="nucleotide sequence ID" value="XM_002670285.1"/>
</dbReference>
<dbReference type="InParanoid" id="D2VZT9"/>
<sequence>MTKNNSSEDITEYYDDPTILNEKLDELAQLLQSSKHVVFYTGAGISTSAGISDFRGPNGIWTMKEKGMKAKASSSTIKLPTPTHMAIATLYQRGMIKYVTSQNVDGLHVKSGFSRKDISELHGNTNVELCKNCNCEYLRTFRCRNAEHVHDHKTGRMCEHCGHELEDSIINFGENLPEDQLDRAELNAKKADLAIVLGTSLRVSPACDLPEMCLKKGGKMVIVNLQKTPKDKKSSLRIFAKTDDVINGIMERLSLSIPSYVLKSEFTLGATEKEEKSIFGNIRRKIGVSLTSPIKGARILSELEMRLVCEKKILKYTTPTIDEIPQDCKKVVARLSFNLDPKFGKEAECELVLDNPHSSKTFFINVDTSDNSVQVTEAL</sequence>
<proteinExistence type="inferred from homology"/>
<evidence type="ECO:0000256" key="5">
    <source>
        <dbReference type="ARBA" id="ARBA00023027"/>
    </source>
</evidence>
<keyword evidence="10" id="KW-1185">Reference proteome</keyword>
<dbReference type="GO" id="GO:0000122">
    <property type="term" value="P:negative regulation of transcription by RNA polymerase II"/>
    <property type="evidence" value="ECO:0007669"/>
    <property type="project" value="TreeGrafter"/>
</dbReference>
<gene>
    <name evidence="9" type="ORF">NAEGRDRAFT_81867</name>
</gene>
<dbReference type="SUPFAM" id="SSF52467">
    <property type="entry name" value="DHS-like NAD/FAD-binding domain"/>
    <property type="match status" value="1"/>
</dbReference>
<evidence type="ECO:0000256" key="4">
    <source>
        <dbReference type="ARBA" id="ARBA00022833"/>
    </source>
</evidence>
<dbReference type="OMA" id="HRHTTGR"/>
<organism evidence="10">
    <name type="scientific">Naegleria gruberi</name>
    <name type="common">Amoeba</name>
    <dbReference type="NCBI Taxonomy" id="5762"/>
    <lineage>
        <taxon>Eukaryota</taxon>
        <taxon>Discoba</taxon>
        <taxon>Heterolobosea</taxon>
        <taxon>Tetramitia</taxon>
        <taxon>Eutetramitia</taxon>
        <taxon>Vahlkampfiidae</taxon>
        <taxon>Naegleria</taxon>
    </lineage>
</organism>
<dbReference type="Pfam" id="PF02146">
    <property type="entry name" value="SIR2"/>
    <property type="match status" value="1"/>
</dbReference>
<feature type="binding site" evidence="7">
    <location>
        <position position="130"/>
    </location>
    <ligand>
        <name>Zn(2+)</name>
        <dbReference type="ChEBI" id="CHEBI:29105"/>
    </ligand>
</feature>
<dbReference type="GO" id="GO:0046872">
    <property type="term" value="F:metal ion binding"/>
    <property type="evidence" value="ECO:0007669"/>
    <property type="project" value="UniProtKB-KW"/>
</dbReference>
<dbReference type="InterPro" id="IPR050134">
    <property type="entry name" value="NAD-dep_sirtuin_deacylases"/>
</dbReference>
<feature type="active site" description="Proton acceptor" evidence="7">
    <location>
        <position position="122"/>
    </location>
</feature>
<evidence type="ECO:0000259" key="8">
    <source>
        <dbReference type="PROSITE" id="PS50305"/>
    </source>
</evidence>
<dbReference type="GO" id="GO:0003714">
    <property type="term" value="F:transcription corepressor activity"/>
    <property type="evidence" value="ECO:0007669"/>
    <property type="project" value="TreeGrafter"/>
</dbReference>
<evidence type="ECO:0000256" key="7">
    <source>
        <dbReference type="PROSITE-ProRule" id="PRU00236"/>
    </source>
</evidence>
<keyword evidence="4 7" id="KW-0862">Zinc</keyword>
<dbReference type="Gene3D" id="3.40.50.1220">
    <property type="entry name" value="TPP-binding domain"/>
    <property type="match status" value="1"/>
</dbReference>
<evidence type="ECO:0000256" key="6">
    <source>
        <dbReference type="ARBA" id="ARBA00038170"/>
    </source>
</evidence>
<dbReference type="AlphaFoldDB" id="D2VZT9"/>
<keyword evidence="5" id="KW-0520">NAD</keyword>
<dbReference type="Proteomes" id="UP000006671">
    <property type="component" value="Unassembled WGS sequence"/>
</dbReference>
<dbReference type="eggNOG" id="KOG1905">
    <property type="taxonomic scope" value="Eukaryota"/>
</dbReference>
<evidence type="ECO:0000256" key="2">
    <source>
        <dbReference type="ARBA" id="ARBA00022679"/>
    </source>
</evidence>
<dbReference type="GO" id="GO:0017136">
    <property type="term" value="F:histone deacetylase activity, NAD-dependent"/>
    <property type="evidence" value="ECO:0007669"/>
    <property type="project" value="TreeGrafter"/>
</dbReference>
<keyword evidence="2" id="KW-0808">Transferase</keyword>
<name>D2VZT9_NAEGR</name>
<protein>
    <recommendedName>
        <fullName evidence="1">protein acetyllysine N-acetyltransferase</fullName>
        <ecNumber evidence="1">2.3.1.286</ecNumber>
    </recommendedName>
</protein>
<dbReference type="PANTHER" id="PTHR11085:SF12">
    <property type="entry name" value="NAD-DEPENDENT PROTEIN DEACYLASE SIRTUIN-6"/>
    <property type="match status" value="1"/>
</dbReference>
<dbReference type="PROSITE" id="PS50305">
    <property type="entry name" value="SIRTUIN"/>
    <property type="match status" value="1"/>
</dbReference>
<comment type="similarity">
    <text evidence="6">Belongs to the sirtuin family. Class IV subfamily.</text>
</comment>
<dbReference type="VEuPathDB" id="AmoebaDB:NAEGRDRAFT_81867"/>